<sequence>MGLDITVLAVDWGRLESTAVGRRLGLLEDAAYPDSEVDWEAEPEVGWVCPAAPDLPWCARYAFHCTSGSYKPHFWAGQAWEDVRDFAEPGLRESLDGFLRDLFWHDDPAAPPLDGLVHDAGDPGRPGLLVACPPKTVSALAARWAVVEPLLEGLRAAYDVHAARPGGWIEDFDGFAVLLREWAVVVREAEQRGWGLLGLPW</sequence>
<gene>
    <name evidence="1" type="ORF">AB5J49_45715</name>
</gene>
<dbReference type="EMBL" id="CP163439">
    <property type="protein sequence ID" value="XDQ40060.1"/>
    <property type="molecule type" value="Genomic_DNA"/>
</dbReference>
<dbReference type="AlphaFoldDB" id="A0AB39QAY9"/>
<organism evidence="1">
    <name type="scientific">Streptomyces sp. R28</name>
    <dbReference type="NCBI Taxonomy" id="3238628"/>
    <lineage>
        <taxon>Bacteria</taxon>
        <taxon>Bacillati</taxon>
        <taxon>Actinomycetota</taxon>
        <taxon>Actinomycetes</taxon>
        <taxon>Kitasatosporales</taxon>
        <taxon>Streptomycetaceae</taxon>
        <taxon>Streptomyces</taxon>
    </lineage>
</organism>
<accession>A0AB39QAY9</accession>
<protein>
    <submittedName>
        <fullName evidence="1">Uncharacterized protein</fullName>
    </submittedName>
</protein>
<reference evidence="1" key="1">
    <citation type="submission" date="2024-07" db="EMBL/GenBank/DDBJ databases">
        <authorList>
            <person name="Yu S.T."/>
        </authorList>
    </citation>
    <scope>NUCLEOTIDE SEQUENCE</scope>
    <source>
        <strain evidence="1">R28</strain>
    </source>
</reference>
<proteinExistence type="predicted"/>
<evidence type="ECO:0000313" key="1">
    <source>
        <dbReference type="EMBL" id="XDQ40060.1"/>
    </source>
</evidence>
<dbReference type="RefSeq" id="WP_369174765.1">
    <property type="nucleotide sequence ID" value="NZ_CP163439.1"/>
</dbReference>
<name>A0AB39QAY9_9ACTN</name>